<gene>
    <name evidence="2" type="ORF">MKW98_008499</name>
</gene>
<reference evidence="2" key="1">
    <citation type="submission" date="2022-04" db="EMBL/GenBank/DDBJ databases">
        <title>A functionally conserved STORR gene fusion in Papaver species that diverged 16.8 million years ago.</title>
        <authorList>
            <person name="Catania T."/>
        </authorList>
    </citation>
    <scope>NUCLEOTIDE SEQUENCE</scope>
    <source>
        <strain evidence="2">S-188037</strain>
    </source>
</reference>
<organism evidence="2 3">
    <name type="scientific">Papaver atlanticum</name>
    <dbReference type="NCBI Taxonomy" id="357466"/>
    <lineage>
        <taxon>Eukaryota</taxon>
        <taxon>Viridiplantae</taxon>
        <taxon>Streptophyta</taxon>
        <taxon>Embryophyta</taxon>
        <taxon>Tracheophyta</taxon>
        <taxon>Spermatophyta</taxon>
        <taxon>Magnoliopsida</taxon>
        <taxon>Ranunculales</taxon>
        <taxon>Papaveraceae</taxon>
        <taxon>Papaveroideae</taxon>
        <taxon>Papaver</taxon>
    </lineage>
</organism>
<keyword evidence="3" id="KW-1185">Reference proteome</keyword>
<name>A0AAD4XUM3_9MAGN</name>
<keyword evidence="1" id="KW-0175">Coiled coil</keyword>
<evidence type="ECO:0000313" key="2">
    <source>
        <dbReference type="EMBL" id="KAI3950054.1"/>
    </source>
</evidence>
<dbReference type="InterPro" id="IPR045177">
    <property type="entry name" value="FDM1-5/IDN2"/>
</dbReference>
<feature type="coiled-coil region" evidence="1">
    <location>
        <begin position="3"/>
        <end position="90"/>
    </location>
</feature>
<dbReference type="PANTHER" id="PTHR21596:SF65">
    <property type="entry name" value="PROTEIN INVOLVED IN DE NOVO 2-RELATED"/>
    <property type="match status" value="1"/>
</dbReference>
<accession>A0AAD4XUM3</accession>
<protein>
    <submittedName>
        <fullName evidence="2">Uncharacterized protein</fullName>
    </submittedName>
</protein>
<dbReference type="GO" id="GO:0080188">
    <property type="term" value="P:gene silencing by siRNA-directed DNA methylation"/>
    <property type="evidence" value="ECO:0007669"/>
    <property type="project" value="InterPro"/>
</dbReference>
<comment type="caution">
    <text evidence="2">The sequence shown here is derived from an EMBL/GenBank/DDBJ whole genome shotgun (WGS) entry which is preliminary data.</text>
</comment>
<dbReference type="EMBL" id="JAJJMB010002922">
    <property type="protein sequence ID" value="KAI3950054.1"/>
    <property type="molecule type" value="Genomic_DNA"/>
</dbReference>
<dbReference type="Proteomes" id="UP001202328">
    <property type="component" value="Unassembled WGS sequence"/>
</dbReference>
<evidence type="ECO:0000313" key="3">
    <source>
        <dbReference type="Proteomes" id="UP001202328"/>
    </source>
</evidence>
<dbReference type="PANTHER" id="PTHR21596">
    <property type="entry name" value="RIBONUCLEASE P SUBUNIT P38"/>
    <property type="match status" value="1"/>
</dbReference>
<sequence length="186" mass="21824">MFNDQQKRMIHELENEVIQKQSLLKDIPKTSFEIALMKLSEYQKVEIEKLQTRVSELEKQVEDKADVKKLEETELEKLDKTEEVKRLKEGTKVMKSKLACYLRFCCNRDERQRKTVDEFTKSLNEKTETIESLEELTKVLTVKELSLNDELQQAREVLIRGIGKIATARSMIGGEENRGVRFEAIW</sequence>
<evidence type="ECO:0000256" key="1">
    <source>
        <dbReference type="SAM" id="Coils"/>
    </source>
</evidence>
<dbReference type="AlphaFoldDB" id="A0AAD4XUM3"/>
<proteinExistence type="predicted"/>